<dbReference type="EMBL" id="CP001600">
    <property type="protein sequence ID" value="ACR69047.1"/>
    <property type="molecule type" value="Genomic_DNA"/>
</dbReference>
<evidence type="ECO:0000256" key="1">
    <source>
        <dbReference type="SAM" id="Phobius"/>
    </source>
</evidence>
<dbReference type="Proteomes" id="UP000001485">
    <property type="component" value="Chromosome"/>
</dbReference>
<reference evidence="3" key="1">
    <citation type="submission" date="2009-03" db="EMBL/GenBank/DDBJ databases">
        <title>Complete genome sequence of Edwardsiella ictaluri 93-146.</title>
        <authorList>
            <person name="Williams M.L."/>
            <person name="Gillaspy A.F."/>
            <person name="Dyer D.W."/>
            <person name="Thune R.L."/>
            <person name="Waldbieser G.C."/>
            <person name="Schuster S.C."/>
            <person name="Gipson J."/>
            <person name="Zaitshik J."/>
            <person name="Landry C."/>
            <person name="Lawrence M.L."/>
        </authorList>
    </citation>
    <scope>NUCLEOTIDE SEQUENCE [LARGE SCALE GENOMIC DNA]</scope>
    <source>
        <strain evidence="3">93-146</strain>
    </source>
</reference>
<keyword evidence="1" id="KW-1133">Transmembrane helix</keyword>
<evidence type="ECO:0000313" key="2">
    <source>
        <dbReference type="EMBL" id="ACR69047.1"/>
    </source>
</evidence>
<keyword evidence="1" id="KW-0472">Membrane</keyword>
<reference evidence="2 3" key="2">
    <citation type="journal article" date="2012" name="J. Bacteriol.">
        <title>Genome Sequence of Edwardsiella ictaluri 93-146, a Strain Associated with a Natural Channel Catfish Outbreak of Enteric Septicemia of Catfish.</title>
        <authorList>
            <person name="Williams M.L."/>
            <person name="Gillaspy A.F."/>
            <person name="Dyer D.W."/>
            <person name="Thune R.L."/>
            <person name="Waldbieser G.C."/>
            <person name="Schuster S.C."/>
            <person name="Gipson J."/>
            <person name="Zaitshik J."/>
            <person name="Landry C."/>
            <person name="Banes M.M."/>
            <person name="Lawrence M.L."/>
        </authorList>
    </citation>
    <scope>NUCLEOTIDE SEQUENCE [LARGE SCALE GENOMIC DNA]</scope>
    <source>
        <strain evidence="2 3">93-146</strain>
    </source>
</reference>
<sequence>MINYTYLFIYYQLEWWLELFYLINFANTLRVLHAMSQYNKY</sequence>
<name>C5BGW9_EDWI9</name>
<organism evidence="2 3">
    <name type="scientific">Edwardsiella ictaluri (strain 93-146)</name>
    <dbReference type="NCBI Taxonomy" id="634503"/>
    <lineage>
        <taxon>Bacteria</taxon>
        <taxon>Pseudomonadati</taxon>
        <taxon>Pseudomonadota</taxon>
        <taxon>Gammaproteobacteria</taxon>
        <taxon>Enterobacterales</taxon>
        <taxon>Hafniaceae</taxon>
        <taxon>Edwardsiella</taxon>
    </lineage>
</organism>
<protein>
    <submittedName>
        <fullName evidence="2">Uncharacterized protein</fullName>
    </submittedName>
</protein>
<evidence type="ECO:0000313" key="3">
    <source>
        <dbReference type="Proteomes" id="UP000001485"/>
    </source>
</evidence>
<dbReference type="KEGG" id="eic:NT01EI_1871"/>
<feature type="transmembrane region" description="Helical" evidence="1">
    <location>
        <begin position="15"/>
        <end position="32"/>
    </location>
</feature>
<accession>C5BGW9</accession>
<proteinExistence type="predicted"/>
<dbReference type="AlphaFoldDB" id="C5BGW9"/>
<dbReference type="HOGENOM" id="CLU_3269247_0_0_6"/>
<keyword evidence="1" id="KW-0812">Transmembrane</keyword>
<gene>
    <name evidence="2" type="ordered locus">NT01EI_1871</name>
</gene>